<feature type="domain" description="PUM-HD" evidence="7">
    <location>
        <begin position="809"/>
        <end position="1151"/>
    </location>
</feature>
<feature type="compositionally biased region" description="Low complexity" evidence="6">
    <location>
        <begin position="609"/>
        <end position="626"/>
    </location>
</feature>
<feature type="repeat" description="Pumilio" evidence="5">
    <location>
        <begin position="1083"/>
        <end position="1125"/>
    </location>
</feature>
<dbReference type="Proteomes" id="UP000050525">
    <property type="component" value="Unassembled WGS sequence"/>
</dbReference>
<gene>
    <name evidence="8" type="ORF">Y1Q_0020247</name>
</gene>
<feature type="region of interest" description="Disordered" evidence="6">
    <location>
        <begin position="677"/>
        <end position="702"/>
    </location>
</feature>
<dbReference type="GO" id="GO:0003730">
    <property type="term" value="F:mRNA 3'-UTR binding"/>
    <property type="evidence" value="ECO:0007669"/>
    <property type="project" value="TreeGrafter"/>
</dbReference>
<dbReference type="SMART" id="SM00025">
    <property type="entry name" value="Pumilio"/>
    <property type="match status" value="8"/>
</dbReference>
<name>A0A151PIG0_ALLMI</name>
<proteinExistence type="predicted"/>
<feature type="compositionally biased region" description="Low complexity" evidence="6">
    <location>
        <begin position="733"/>
        <end position="753"/>
    </location>
</feature>
<comment type="subcellular location">
    <subcellularLocation>
        <location evidence="1">Cytoplasmic granule</location>
    </subcellularLocation>
</comment>
<feature type="repeat" description="Pumilio" evidence="5">
    <location>
        <begin position="901"/>
        <end position="938"/>
    </location>
</feature>
<evidence type="ECO:0000256" key="6">
    <source>
        <dbReference type="SAM" id="MobiDB-lite"/>
    </source>
</evidence>
<comment type="caution">
    <text evidence="8">The sequence shown here is derived from an EMBL/GenBank/DDBJ whole genome shotgun (WGS) entry which is preliminary data.</text>
</comment>
<dbReference type="STRING" id="8496.A0A151PIG0"/>
<feature type="region of interest" description="Disordered" evidence="6">
    <location>
        <begin position="478"/>
        <end position="512"/>
    </location>
</feature>
<dbReference type="InterPro" id="IPR033712">
    <property type="entry name" value="Pumilio_RNA-bd"/>
</dbReference>
<evidence type="ECO:0000256" key="3">
    <source>
        <dbReference type="ARBA" id="ARBA00022737"/>
    </source>
</evidence>
<evidence type="ECO:0000256" key="5">
    <source>
        <dbReference type="PROSITE-ProRule" id="PRU00317"/>
    </source>
</evidence>
<dbReference type="PROSITE" id="PS50303">
    <property type="entry name" value="PUM_HD"/>
    <property type="match status" value="1"/>
</dbReference>
<dbReference type="EMBL" id="AKHW03000178">
    <property type="protein sequence ID" value="KYO48901.1"/>
    <property type="molecule type" value="Genomic_DNA"/>
</dbReference>
<evidence type="ECO:0000256" key="4">
    <source>
        <dbReference type="ARBA" id="ARBA00022884"/>
    </source>
</evidence>
<keyword evidence="3" id="KW-0677">Repeat</keyword>
<dbReference type="InterPro" id="IPR001313">
    <property type="entry name" value="Pumilio_RNA-bd_rpt"/>
</dbReference>
<accession>A0A151PIG0</accession>
<organism evidence="8 9">
    <name type="scientific">Alligator mississippiensis</name>
    <name type="common">American alligator</name>
    <dbReference type="NCBI Taxonomy" id="8496"/>
    <lineage>
        <taxon>Eukaryota</taxon>
        <taxon>Metazoa</taxon>
        <taxon>Chordata</taxon>
        <taxon>Craniata</taxon>
        <taxon>Vertebrata</taxon>
        <taxon>Euteleostomi</taxon>
        <taxon>Archelosauria</taxon>
        <taxon>Archosauria</taxon>
        <taxon>Crocodylia</taxon>
        <taxon>Alligatoridae</taxon>
        <taxon>Alligatorinae</taxon>
        <taxon>Alligator</taxon>
    </lineage>
</organism>
<dbReference type="GO" id="GO:0035196">
    <property type="term" value="P:miRNA processing"/>
    <property type="evidence" value="ECO:0007669"/>
    <property type="project" value="TreeGrafter"/>
</dbReference>
<dbReference type="AlphaFoldDB" id="A0A151PIG0"/>
<evidence type="ECO:0000313" key="8">
    <source>
        <dbReference type="EMBL" id="KYO48901.1"/>
    </source>
</evidence>
<dbReference type="FunFam" id="1.25.10.10:FF:000004">
    <property type="entry name" value="Pumilio homolog 1 isoform 2"/>
    <property type="match status" value="1"/>
</dbReference>
<keyword evidence="4" id="KW-0694">RNA-binding</keyword>
<feature type="region of interest" description="Disordered" evidence="6">
    <location>
        <begin position="245"/>
        <end position="332"/>
    </location>
</feature>
<feature type="compositionally biased region" description="Low complexity" evidence="6">
    <location>
        <begin position="46"/>
        <end position="64"/>
    </location>
</feature>
<keyword evidence="2" id="KW-0963">Cytoplasm</keyword>
<feature type="region of interest" description="Disordered" evidence="6">
    <location>
        <begin position="607"/>
        <end position="626"/>
    </location>
</feature>
<feature type="region of interest" description="Disordered" evidence="6">
    <location>
        <begin position="723"/>
        <end position="753"/>
    </location>
</feature>
<dbReference type="InterPro" id="IPR033133">
    <property type="entry name" value="PUM-HD"/>
</dbReference>
<dbReference type="InterPro" id="IPR016024">
    <property type="entry name" value="ARM-type_fold"/>
</dbReference>
<evidence type="ECO:0000256" key="1">
    <source>
        <dbReference type="ARBA" id="ARBA00004463"/>
    </source>
</evidence>
<feature type="compositionally biased region" description="Low complexity" evidence="6">
    <location>
        <begin position="679"/>
        <end position="702"/>
    </location>
</feature>
<dbReference type="GO" id="GO:0043488">
    <property type="term" value="P:regulation of mRNA stability"/>
    <property type="evidence" value="ECO:0007669"/>
    <property type="project" value="TreeGrafter"/>
</dbReference>
<feature type="compositionally biased region" description="Low complexity" evidence="6">
    <location>
        <begin position="503"/>
        <end position="512"/>
    </location>
</feature>
<feature type="repeat" description="Pumilio" evidence="5">
    <location>
        <begin position="1011"/>
        <end position="1046"/>
    </location>
</feature>
<feature type="compositionally biased region" description="Basic and acidic residues" evidence="6">
    <location>
        <begin position="248"/>
        <end position="278"/>
    </location>
</feature>
<evidence type="ECO:0000259" key="7">
    <source>
        <dbReference type="PROSITE" id="PS50303"/>
    </source>
</evidence>
<dbReference type="PANTHER" id="PTHR12537:SF52">
    <property type="entry name" value="PUMILIO HOMOLOG 2"/>
    <property type="match status" value="1"/>
</dbReference>
<feature type="repeat" description="Pumilio" evidence="5">
    <location>
        <begin position="865"/>
        <end position="900"/>
    </location>
</feature>
<keyword evidence="9" id="KW-1185">Reference proteome</keyword>
<dbReference type="InterPro" id="IPR011989">
    <property type="entry name" value="ARM-like"/>
</dbReference>
<dbReference type="Pfam" id="PF00806">
    <property type="entry name" value="PUF"/>
    <property type="match status" value="8"/>
</dbReference>
<evidence type="ECO:0000313" key="9">
    <source>
        <dbReference type="Proteomes" id="UP000050525"/>
    </source>
</evidence>
<dbReference type="PANTHER" id="PTHR12537">
    <property type="entry name" value="RNA BINDING PROTEIN PUMILIO-RELATED"/>
    <property type="match status" value="1"/>
</dbReference>
<dbReference type="CDD" id="cd07920">
    <property type="entry name" value="Pumilio"/>
    <property type="match status" value="1"/>
</dbReference>
<feature type="region of interest" description="Disordered" evidence="6">
    <location>
        <begin position="46"/>
        <end position="83"/>
    </location>
</feature>
<feature type="compositionally biased region" description="Low complexity" evidence="6">
    <location>
        <begin position="478"/>
        <end position="488"/>
    </location>
</feature>
<dbReference type="eggNOG" id="KOG1488">
    <property type="taxonomic scope" value="Eukaryota"/>
</dbReference>
<dbReference type="GO" id="GO:0005829">
    <property type="term" value="C:cytosol"/>
    <property type="evidence" value="ECO:0007669"/>
    <property type="project" value="TreeGrafter"/>
</dbReference>
<evidence type="ECO:0000256" key="2">
    <source>
        <dbReference type="ARBA" id="ARBA00022490"/>
    </source>
</evidence>
<feature type="repeat" description="Pumilio" evidence="5">
    <location>
        <begin position="939"/>
        <end position="974"/>
    </location>
</feature>
<protein>
    <recommendedName>
        <fullName evidence="7">PUM-HD domain-containing protein</fullName>
    </recommendedName>
</protein>
<feature type="repeat" description="Pumilio" evidence="5">
    <location>
        <begin position="829"/>
        <end position="864"/>
    </location>
</feature>
<dbReference type="SUPFAM" id="SSF48371">
    <property type="entry name" value="ARM repeat"/>
    <property type="match status" value="1"/>
</dbReference>
<sequence>MSIPCVFLGMNEVAWQETRGMMHANIGQESSGVGVGVAPAGTVVEATAGPGPGAAGPNSGGNNPHTIPAAAESGASSVQVPLSGRSQDDATVGYFFQRQAGQQFSGYFIKHHWPTRDSIHVDHSVRSVDEMNHEFQALALESRGMGELLPAKKFWEPDDSAKDGQKGIFLGDEWRETAWGTPHHSMSQPIMVQRKPGQGFHGNSEVNAVLSPRSESGGLGVSMVEYVLSSSPADKLDSRFRKGAFGTRDAETDGPEKGDQKGKASPFEEDKNRDLKQGDDEDVSKINGRGLPNGMDADCKDFNRTPGSRQASPTEVAERLGPNPNSTEGLGPIPNPTAHKPLVEEFSNPETQNLDTMEQVGLDSLQFDYPGNQVQMDSSGATVGLFDYNSQQQLFQRTNALTVQQLTAAQQQQYALAAAQQPHIGTDPYAAAGLAAAATLAGPAVVPPQYYGVPWGVYPANLFQQQAAAANTTANQQAASQAQQGQQQVLRAGASQRPLTPNQGQQGQQAESLAAAAAANPALAFGQGLATGMPGYQVLTPTAYYDQTGALVVGPGARTGLGAPVRLVASTPVIISSAAAQAAAAASAGGTANNLAGATNSLFRPLGAQPQQQQQQTNSSLQSNSFYGSNSLASNSQSSSLFSHGPGQPGTTSLGFGSSSSLGAAIGSALGGFGTSVGSSASSSATRRDSLSTSSDLYKRSSSSLAPIGQPFYNSLGFSSSPSPIGMPLPSQTPGHSLTPPPSLSSHGSSSSLHLGGLTNGSGRYISAAPGAEAKYRSAASTSSLFSSSSQLFPPSRLRYSRSDIMPSGRSRLLEDFRNNRFPNLQLRDLVGHIVEFSQDQHGSRFIQQKLERATPAERQMVFNEILQAAYQLMTDVFGNYVIQKFFEFGSLDQKLALATRIRGHVLPLALQMYGCRVIQKALESISPDQQVINEMVKELDGHVLKCVKDQNGNHVVQKCIECVQPQSLQFIIDAFKGQVFVLSTHPYGCRVIQRILEHCTAEQTLPILEELHQHTEQLVQDQYGNYVIQHVLEHGRPEDKSKIVSEIRGKVLALSQHKFASNVVEKCVTHASRAERALLIDEVCCQNDGPHSALYTMMKDQYANYVVQKMIDMAEPAQRKIIMHKIRPHITTLRKYTYGKHILAKLEKYYLKNSADLGPIGGPPNGML</sequence>
<dbReference type="PROSITE" id="PS50302">
    <property type="entry name" value="PUM"/>
    <property type="match status" value="8"/>
</dbReference>
<dbReference type="Gene3D" id="1.25.10.10">
    <property type="entry name" value="Leucine-rich Repeat Variant"/>
    <property type="match status" value="1"/>
</dbReference>
<feature type="repeat" description="Pumilio" evidence="5">
    <location>
        <begin position="975"/>
        <end position="1010"/>
    </location>
</feature>
<reference evidence="8 9" key="1">
    <citation type="journal article" date="2012" name="Genome Biol.">
        <title>Sequencing three crocodilian genomes to illuminate the evolution of archosaurs and amniotes.</title>
        <authorList>
            <person name="St John J.A."/>
            <person name="Braun E.L."/>
            <person name="Isberg S.R."/>
            <person name="Miles L.G."/>
            <person name="Chong A.Y."/>
            <person name="Gongora J."/>
            <person name="Dalzell P."/>
            <person name="Moran C."/>
            <person name="Bed'hom B."/>
            <person name="Abzhanov A."/>
            <person name="Burgess S.C."/>
            <person name="Cooksey A.M."/>
            <person name="Castoe T.A."/>
            <person name="Crawford N.G."/>
            <person name="Densmore L.D."/>
            <person name="Drew J.C."/>
            <person name="Edwards S.V."/>
            <person name="Faircloth B.C."/>
            <person name="Fujita M.K."/>
            <person name="Greenwold M.J."/>
            <person name="Hoffmann F.G."/>
            <person name="Howard J.M."/>
            <person name="Iguchi T."/>
            <person name="Janes D.E."/>
            <person name="Khan S.Y."/>
            <person name="Kohno S."/>
            <person name="de Koning A.J."/>
            <person name="Lance S.L."/>
            <person name="McCarthy F.M."/>
            <person name="McCormack J.E."/>
            <person name="Merchant M.E."/>
            <person name="Peterson D.G."/>
            <person name="Pollock D.D."/>
            <person name="Pourmand N."/>
            <person name="Raney B.J."/>
            <person name="Roessler K.A."/>
            <person name="Sanford J.R."/>
            <person name="Sawyer R.H."/>
            <person name="Schmidt C.J."/>
            <person name="Triplett E.W."/>
            <person name="Tuberville T.D."/>
            <person name="Venegas-Anaya M."/>
            <person name="Howard J.T."/>
            <person name="Jarvis E.D."/>
            <person name="Guillette L.J.Jr."/>
            <person name="Glenn T.C."/>
            <person name="Green R.E."/>
            <person name="Ray D.A."/>
        </authorList>
    </citation>
    <scope>NUCLEOTIDE SEQUENCE [LARGE SCALE GENOMIC DNA]</scope>
    <source>
        <strain evidence="8">KSC_2009_1</strain>
    </source>
</reference>
<feature type="repeat" description="Pumilio" evidence="5">
    <location>
        <begin position="1047"/>
        <end position="1082"/>
    </location>
</feature>